<evidence type="ECO:0008006" key="4">
    <source>
        <dbReference type="Google" id="ProtNLM"/>
    </source>
</evidence>
<dbReference type="RefSeq" id="WP_115490899.1">
    <property type="nucleotide sequence ID" value="NZ_JACHWW010000001.1"/>
</dbReference>
<gene>
    <name evidence="2" type="ORF">DL238_03015</name>
</gene>
<accession>A0A395LMG4</accession>
<name>A0A395LMG4_9SPHN</name>
<evidence type="ECO:0000313" key="3">
    <source>
        <dbReference type="Proteomes" id="UP000254101"/>
    </source>
</evidence>
<feature type="signal peptide" evidence="1">
    <location>
        <begin position="1"/>
        <end position="21"/>
    </location>
</feature>
<evidence type="ECO:0000313" key="2">
    <source>
        <dbReference type="EMBL" id="RDS76674.1"/>
    </source>
</evidence>
<comment type="caution">
    <text evidence="2">The sequence shown here is derived from an EMBL/GenBank/DDBJ whole genome shotgun (WGS) entry which is preliminary data.</text>
</comment>
<evidence type="ECO:0000256" key="1">
    <source>
        <dbReference type="SAM" id="SignalP"/>
    </source>
</evidence>
<dbReference type="EMBL" id="QRBB01000001">
    <property type="protein sequence ID" value="RDS76674.1"/>
    <property type="molecule type" value="Genomic_DNA"/>
</dbReference>
<proteinExistence type="predicted"/>
<feature type="chain" id="PRO_5017200920" description="17 kDa surface antigen" evidence="1">
    <location>
        <begin position="22"/>
        <end position="260"/>
    </location>
</feature>
<reference evidence="2 3" key="1">
    <citation type="submission" date="2018-07" db="EMBL/GenBank/DDBJ databases">
        <title>Erythrobacter nanhaiensis sp. nov., a novel member of the genus Erythrobacter isolated from the South China Sea.</title>
        <authorList>
            <person name="Chen X."/>
            <person name="Liu J."/>
        </authorList>
    </citation>
    <scope>NUCLEOTIDE SEQUENCE [LARGE SCALE GENOMIC DNA]</scope>
    <source>
        <strain evidence="2 3">S-5</strain>
    </source>
</reference>
<keyword evidence="3" id="KW-1185">Reference proteome</keyword>
<organism evidence="2 3">
    <name type="scientific">Alteriqipengyuania lutimaris</name>
    <dbReference type="NCBI Taxonomy" id="1538146"/>
    <lineage>
        <taxon>Bacteria</taxon>
        <taxon>Pseudomonadati</taxon>
        <taxon>Pseudomonadota</taxon>
        <taxon>Alphaproteobacteria</taxon>
        <taxon>Sphingomonadales</taxon>
        <taxon>Erythrobacteraceae</taxon>
        <taxon>Alteriqipengyuania</taxon>
    </lineage>
</organism>
<dbReference type="Proteomes" id="UP000254101">
    <property type="component" value="Unassembled WGS sequence"/>
</dbReference>
<dbReference type="AlphaFoldDB" id="A0A395LMG4"/>
<sequence length="260" mass="28045">MRSIILASAAMLGISAAPASAQYYRAPQTYTAPPAYAAPTVQYAPPHYAPPQYAQTLPPLPPTYDRDDWIRDCRVYLRDRRRRGETGGVVGGIIGGAAGAYAGNRLADDGSRLAGSLIGGGIGGLAGVAIGTLIGLAGRDDAKRDCKQWLSHYEQALAAQAINGGGYAYGGDDYGYRGDNYGYAQGGAYAYGGGYSSSQVGAVVVTIEHQHAERYVPVIREEIVEEYYEVEEREVVRERIVHPRPVQPRGDKRIKYIKTK</sequence>
<protein>
    <recommendedName>
        <fullName evidence="4">17 kDa surface antigen</fullName>
    </recommendedName>
</protein>
<keyword evidence="1" id="KW-0732">Signal</keyword>